<gene>
    <name evidence="4" type="ORF">A2161_05990</name>
</gene>
<proteinExistence type="predicted"/>
<accession>A0A1F7RLR5</accession>
<reference evidence="4 5" key="1">
    <citation type="journal article" date="2016" name="Nat. Commun.">
        <title>Thousands of microbial genomes shed light on interconnected biogeochemical processes in an aquifer system.</title>
        <authorList>
            <person name="Anantharaman K."/>
            <person name="Brown C.T."/>
            <person name="Hug L.A."/>
            <person name="Sharon I."/>
            <person name="Castelle C.J."/>
            <person name="Probst A.J."/>
            <person name="Thomas B.C."/>
            <person name="Singh A."/>
            <person name="Wilkins M.J."/>
            <person name="Karaoz U."/>
            <person name="Brodie E.L."/>
            <person name="Williams K.H."/>
            <person name="Hubbard S.S."/>
            <person name="Banfield J.F."/>
        </authorList>
    </citation>
    <scope>NUCLEOTIDE SEQUENCE [LARGE SCALE GENOMIC DNA]</scope>
</reference>
<keyword evidence="3" id="KW-0812">Transmembrane</keyword>
<feature type="compositionally biased region" description="Pro residues" evidence="2">
    <location>
        <begin position="279"/>
        <end position="288"/>
    </location>
</feature>
<dbReference type="Proteomes" id="UP000179266">
    <property type="component" value="Unassembled WGS sequence"/>
</dbReference>
<evidence type="ECO:0000313" key="5">
    <source>
        <dbReference type="Proteomes" id="UP000179266"/>
    </source>
</evidence>
<keyword evidence="3" id="KW-0472">Membrane</keyword>
<keyword evidence="1" id="KW-0175">Coiled coil</keyword>
<evidence type="ECO:0000313" key="4">
    <source>
        <dbReference type="EMBL" id="OGL42499.1"/>
    </source>
</evidence>
<comment type="caution">
    <text evidence="4">The sequence shown here is derived from an EMBL/GenBank/DDBJ whole genome shotgun (WGS) entry which is preliminary data.</text>
</comment>
<evidence type="ECO:0000256" key="3">
    <source>
        <dbReference type="SAM" id="Phobius"/>
    </source>
</evidence>
<keyword evidence="3" id="KW-1133">Transmembrane helix</keyword>
<feature type="transmembrane region" description="Helical" evidence="3">
    <location>
        <begin position="20"/>
        <end position="39"/>
    </location>
</feature>
<feature type="region of interest" description="Disordered" evidence="2">
    <location>
        <begin position="260"/>
        <end position="288"/>
    </location>
</feature>
<dbReference type="AlphaFoldDB" id="A0A1F7RLR5"/>
<name>A0A1F7RLR5_9BACT</name>
<evidence type="ECO:0000256" key="2">
    <source>
        <dbReference type="SAM" id="MobiDB-lite"/>
    </source>
</evidence>
<organism evidence="4 5">
    <name type="scientific">Candidatus Schekmanbacteria bacterium RBG_13_48_7</name>
    <dbReference type="NCBI Taxonomy" id="1817878"/>
    <lineage>
        <taxon>Bacteria</taxon>
        <taxon>Candidatus Schekmaniibacteriota</taxon>
    </lineage>
</organism>
<dbReference type="EMBL" id="MGDD01000321">
    <property type="protein sequence ID" value="OGL42499.1"/>
    <property type="molecule type" value="Genomic_DNA"/>
</dbReference>
<feature type="region of interest" description="Disordered" evidence="2">
    <location>
        <begin position="71"/>
        <end position="92"/>
    </location>
</feature>
<evidence type="ECO:0000256" key="1">
    <source>
        <dbReference type="SAM" id="Coils"/>
    </source>
</evidence>
<sequence length="288" mass="33022">MSKKSSKKTVKSMIRMLFEVIPLPLNYFISIILVLMLVTDISIPDFLPFLDEIILLYLAYQSISVTRQKQRRLDEDTSVDTKSDTGRERESHTYNDRMKTIISLFDDIKKSLIKSRSSTYIKTASKRFDSLLPKIEMVKNKIESMDSILLSSGFGENELESELSQLSRNLSRAETDNERAELKTAREHAEKCLITVKKLKKDRNILTARLEKFYFLLKETHSKIIAMDLSEKNVTEDITQDINQLIEAVDSFDQAMKELDQGTSPLDTALEDLAVSEDVPPPLKETET</sequence>
<protein>
    <submittedName>
        <fullName evidence="4">Uncharacterized protein</fullName>
    </submittedName>
</protein>
<feature type="coiled-coil region" evidence="1">
    <location>
        <begin position="156"/>
        <end position="183"/>
    </location>
</feature>